<dbReference type="GeneTree" id="ENSGT00940000169291"/>
<dbReference type="PROSITE" id="PS50835">
    <property type="entry name" value="IG_LIKE"/>
    <property type="match status" value="1"/>
</dbReference>
<dbReference type="InterPro" id="IPR003598">
    <property type="entry name" value="Ig_sub2"/>
</dbReference>
<proteinExistence type="predicted"/>
<keyword evidence="4" id="KW-1185">Reference proteome</keyword>
<keyword evidence="1" id="KW-0812">Transmembrane</keyword>
<protein>
    <recommendedName>
        <fullName evidence="2">Ig-like domain-containing protein</fullName>
    </recommendedName>
</protein>
<dbReference type="Proteomes" id="UP000694389">
    <property type="component" value="Unassembled WGS sequence"/>
</dbReference>
<dbReference type="Ensembl" id="ENSDLAT00005003313.2">
    <property type="protein sequence ID" value="ENSDLAP00005003193.2"/>
    <property type="gene ID" value="ENSDLAG00005031048.1"/>
</dbReference>
<dbReference type="InterPro" id="IPR036179">
    <property type="entry name" value="Ig-like_dom_sf"/>
</dbReference>
<organism evidence="3 4">
    <name type="scientific">Dicentrarchus labrax</name>
    <name type="common">European seabass</name>
    <name type="synonym">Morone labrax</name>
    <dbReference type="NCBI Taxonomy" id="13489"/>
    <lineage>
        <taxon>Eukaryota</taxon>
        <taxon>Metazoa</taxon>
        <taxon>Chordata</taxon>
        <taxon>Craniata</taxon>
        <taxon>Vertebrata</taxon>
        <taxon>Euteleostomi</taxon>
        <taxon>Actinopterygii</taxon>
        <taxon>Neopterygii</taxon>
        <taxon>Teleostei</taxon>
        <taxon>Neoteleostei</taxon>
        <taxon>Acanthomorphata</taxon>
        <taxon>Eupercaria</taxon>
        <taxon>Moronidae</taxon>
        <taxon>Dicentrarchus</taxon>
    </lineage>
</organism>
<evidence type="ECO:0000259" key="2">
    <source>
        <dbReference type="PROSITE" id="PS50835"/>
    </source>
</evidence>
<dbReference type="AlphaFoldDB" id="A0A8C4DKS2"/>
<name>A0A8C4DKS2_DICLA</name>
<reference evidence="3" key="1">
    <citation type="submission" date="2025-08" db="UniProtKB">
        <authorList>
            <consortium name="Ensembl"/>
        </authorList>
    </citation>
    <scope>IDENTIFICATION</scope>
</reference>
<dbReference type="InterPro" id="IPR003599">
    <property type="entry name" value="Ig_sub"/>
</dbReference>
<dbReference type="InterPro" id="IPR013783">
    <property type="entry name" value="Ig-like_fold"/>
</dbReference>
<dbReference type="InterPro" id="IPR007110">
    <property type="entry name" value="Ig-like_dom"/>
</dbReference>
<dbReference type="Pfam" id="PF13895">
    <property type="entry name" value="Ig_2"/>
    <property type="match status" value="1"/>
</dbReference>
<evidence type="ECO:0000313" key="4">
    <source>
        <dbReference type="Proteomes" id="UP000694389"/>
    </source>
</evidence>
<dbReference type="PANTHER" id="PTHR46013">
    <property type="entry name" value="VASCULAR CELL ADHESION MOLECULE 1"/>
    <property type="match status" value="1"/>
</dbReference>
<evidence type="ECO:0000256" key="1">
    <source>
        <dbReference type="SAM" id="Phobius"/>
    </source>
</evidence>
<dbReference type="SMART" id="SM00409">
    <property type="entry name" value="IG"/>
    <property type="match status" value="2"/>
</dbReference>
<keyword evidence="1" id="KW-1133">Transmembrane helix</keyword>
<reference evidence="3" key="2">
    <citation type="submission" date="2025-09" db="UniProtKB">
        <authorList>
            <consortium name="Ensembl"/>
        </authorList>
    </citation>
    <scope>IDENTIFICATION</scope>
</reference>
<dbReference type="Gene3D" id="2.60.40.10">
    <property type="entry name" value="Immunoglobulins"/>
    <property type="match status" value="2"/>
</dbReference>
<dbReference type="PANTHER" id="PTHR46013:SF4">
    <property type="entry name" value="B-CELL RECEPTOR CD22-RELATED"/>
    <property type="match status" value="1"/>
</dbReference>
<feature type="transmembrane region" description="Helical" evidence="1">
    <location>
        <begin position="300"/>
        <end position="320"/>
    </location>
</feature>
<evidence type="ECO:0000313" key="3">
    <source>
        <dbReference type="Ensembl" id="ENSDLAP00005003193.2"/>
    </source>
</evidence>
<sequence>MCSYKQTSEDGSCSITYPTEVHVQRTRVDADSIRLTCTPSCPLTDPQTAYRWYWRKRLYRFSESQNLTVPTLFISYDVFSCAIKGYEELHTAEVCSIDGACWSGNYASRRICAVEGSSVNISRKYPVNISSPRINKNHIFWYKFKRSGEDDAEKLTGNASHLEYHDNMHGSHILRINTLQKNDSAEYIFLRDEKWTWSDSPGVTLVVTGLEVKFTPSAVVTEGQRVTLTCSTSCPLTDNTNYIWYLNSRPLTLPENQNKHLVLQPVSSQHAGNYSCAVNNISSNEKTLTVKGTPMAMINAIRLAGILLIPIPLLLFHMWLRWTRSVRTSQ</sequence>
<dbReference type="SUPFAM" id="SSF48726">
    <property type="entry name" value="Immunoglobulin"/>
    <property type="match status" value="2"/>
</dbReference>
<feature type="domain" description="Ig-like" evidence="2">
    <location>
        <begin position="201"/>
        <end position="289"/>
    </location>
</feature>
<keyword evidence="1" id="KW-0472">Membrane</keyword>
<dbReference type="SMART" id="SM00408">
    <property type="entry name" value="IGc2"/>
    <property type="match status" value="1"/>
</dbReference>
<accession>A0A8C4DKS2</accession>